<proteinExistence type="predicted"/>
<dbReference type="PANTHER" id="PTHR33332">
    <property type="entry name" value="REVERSE TRANSCRIPTASE DOMAIN-CONTAINING PROTEIN"/>
    <property type="match status" value="1"/>
</dbReference>
<gene>
    <name evidence="2" type="ORF">WISP_67721</name>
</gene>
<reference evidence="2" key="1">
    <citation type="submission" date="2019-10" db="EMBL/GenBank/DDBJ databases">
        <authorList>
            <person name="Soares A.E.R."/>
            <person name="Aleixo A."/>
            <person name="Schneider P."/>
            <person name="Miyaki C.Y."/>
            <person name="Schneider M.P."/>
            <person name="Mello C."/>
            <person name="Vasconcelos A.T.R."/>
        </authorList>
    </citation>
    <scope>NUCLEOTIDE SEQUENCE</scope>
    <source>
        <tissue evidence="2">Muscle</tissue>
    </source>
</reference>
<evidence type="ECO:0000259" key="1">
    <source>
        <dbReference type="Pfam" id="PF00078"/>
    </source>
</evidence>
<name>A0ABQ9D9Q3_9PASS</name>
<protein>
    <submittedName>
        <fullName evidence="2">Rna-directed dna polymerase from mobile element jockey-like</fullName>
    </submittedName>
</protein>
<dbReference type="Proteomes" id="UP001145742">
    <property type="component" value="Unassembled WGS sequence"/>
</dbReference>
<comment type="caution">
    <text evidence="2">The sequence shown here is derived from an EMBL/GenBank/DDBJ whole genome shotgun (WGS) entry which is preliminary data.</text>
</comment>
<dbReference type="Pfam" id="PF00078">
    <property type="entry name" value="RVT_1"/>
    <property type="match status" value="1"/>
</dbReference>
<dbReference type="EMBL" id="WHWB01033789">
    <property type="protein sequence ID" value="KAJ7416926.1"/>
    <property type="molecule type" value="Genomic_DNA"/>
</dbReference>
<organism evidence="2 3">
    <name type="scientific">Willisornis vidua</name>
    <name type="common">Xingu scale-backed antbird</name>
    <dbReference type="NCBI Taxonomy" id="1566151"/>
    <lineage>
        <taxon>Eukaryota</taxon>
        <taxon>Metazoa</taxon>
        <taxon>Chordata</taxon>
        <taxon>Craniata</taxon>
        <taxon>Vertebrata</taxon>
        <taxon>Euteleostomi</taxon>
        <taxon>Archelosauria</taxon>
        <taxon>Archosauria</taxon>
        <taxon>Dinosauria</taxon>
        <taxon>Saurischia</taxon>
        <taxon>Theropoda</taxon>
        <taxon>Coelurosauria</taxon>
        <taxon>Aves</taxon>
        <taxon>Neognathae</taxon>
        <taxon>Neoaves</taxon>
        <taxon>Telluraves</taxon>
        <taxon>Australaves</taxon>
        <taxon>Passeriformes</taxon>
        <taxon>Thamnophilidae</taxon>
        <taxon>Willisornis</taxon>
    </lineage>
</organism>
<accession>A0ABQ9D9Q3</accession>
<dbReference type="InterPro" id="IPR000477">
    <property type="entry name" value="RT_dom"/>
</dbReference>
<evidence type="ECO:0000313" key="3">
    <source>
        <dbReference type="Proteomes" id="UP001145742"/>
    </source>
</evidence>
<evidence type="ECO:0000313" key="2">
    <source>
        <dbReference type="EMBL" id="KAJ7416926.1"/>
    </source>
</evidence>
<feature type="domain" description="Reverse transcriptase" evidence="1">
    <location>
        <begin position="10"/>
        <end position="112"/>
    </location>
</feature>
<keyword evidence="3" id="KW-1185">Reference proteome</keyword>
<sequence>MGNIVMKAEVKNWLDGWAQRVVVNGVTSSWWPATSGVPQGSILEPVPFHTFLNKLDEGIECPFSKFVDDTNLCGTVDLMESRKTLQRNLDRLDPWAKANGIRFNKAKCQVMQLGHSNPLQPSQAGGRMTGNLPSEKDLEVLVNKRLNMIWQCAQVAKNTWSVSEIVWPAGPGQ</sequence>